<keyword evidence="2" id="KW-1185">Reference proteome</keyword>
<protein>
    <submittedName>
        <fullName evidence="1">Uncharacterized protein</fullName>
    </submittedName>
</protein>
<proteinExistence type="predicted"/>
<dbReference type="OrthoDB" id="2289822at2759"/>
<dbReference type="AlphaFoldDB" id="A0A168PUN0"/>
<organism evidence="1">
    <name type="scientific">Absidia glauca</name>
    <name type="common">Pin mould</name>
    <dbReference type="NCBI Taxonomy" id="4829"/>
    <lineage>
        <taxon>Eukaryota</taxon>
        <taxon>Fungi</taxon>
        <taxon>Fungi incertae sedis</taxon>
        <taxon>Mucoromycota</taxon>
        <taxon>Mucoromycotina</taxon>
        <taxon>Mucoromycetes</taxon>
        <taxon>Mucorales</taxon>
        <taxon>Cunninghamellaceae</taxon>
        <taxon>Absidia</taxon>
    </lineage>
</organism>
<reference evidence="1" key="1">
    <citation type="submission" date="2016-04" db="EMBL/GenBank/DDBJ databases">
        <authorList>
            <person name="Evans L.H."/>
            <person name="Alamgir A."/>
            <person name="Owens N."/>
            <person name="Weber N.D."/>
            <person name="Virtaneva K."/>
            <person name="Barbian K."/>
            <person name="Babar A."/>
            <person name="Rosenke K."/>
        </authorList>
    </citation>
    <scope>NUCLEOTIDE SEQUENCE [LARGE SCALE GENOMIC DNA]</scope>
    <source>
        <strain evidence="1">CBS 101.48</strain>
    </source>
</reference>
<evidence type="ECO:0000313" key="1">
    <source>
        <dbReference type="EMBL" id="SAM03008.1"/>
    </source>
</evidence>
<evidence type="ECO:0000313" key="2">
    <source>
        <dbReference type="Proteomes" id="UP000078561"/>
    </source>
</evidence>
<dbReference type="InParanoid" id="A0A168PUN0"/>
<dbReference type="EMBL" id="LT554031">
    <property type="protein sequence ID" value="SAM03008.1"/>
    <property type="molecule type" value="Genomic_DNA"/>
</dbReference>
<accession>A0A168PUN0</accession>
<name>A0A168PUN0_ABSGL</name>
<sequence>MSARKDARCLATTVSQLAIVVSAPDSTTTTYPTDPSNYLSLSHQLALLLHGTSTQKELLYRLNHIEHDEYDVIFSGSHCSAMVNNSTPFRKRVLAIEPLLNELQDSSKHGMNVDCDDGKERHSKVHLLIATGDIPGVATPCWSYFNLWLSHLPPFDVYMVPMDMWPSETFFEGSLKVGKGAISKTPLFSLPSFDAPTIFAIDEMHLIGHGLANQLIDMLEHYKGEDRYQQRSLPWPNSSSFRKPFGQNTTRAVDWVDIARSVIPALFTSKFKDPETKTAVISIVDFSNSHYNPQSLPHRSQE</sequence>
<gene>
    <name evidence="1" type="primary">ABSGL_08825.1 scaffold 10450</name>
</gene>
<dbReference type="Proteomes" id="UP000078561">
    <property type="component" value="Unassembled WGS sequence"/>
</dbReference>